<dbReference type="EMBL" id="JASCZI010060429">
    <property type="protein sequence ID" value="MED6131070.1"/>
    <property type="molecule type" value="Genomic_DNA"/>
</dbReference>
<name>A0ABU6S4C3_9FABA</name>
<gene>
    <name evidence="1" type="ORF">PIB30_006689</name>
</gene>
<evidence type="ECO:0000313" key="2">
    <source>
        <dbReference type="Proteomes" id="UP001341840"/>
    </source>
</evidence>
<protein>
    <submittedName>
        <fullName evidence="1">Uncharacterized protein</fullName>
    </submittedName>
</protein>
<proteinExistence type="predicted"/>
<comment type="caution">
    <text evidence="1">The sequence shown here is derived from an EMBL/GenBank/DDBJ whole genome shotgun (WGS) entry which is preliminary data.</text>
</comment>
<reference evidence="1 2" key="1">
    <citation type="journal article" date="2023" name="Plants (Basel)">
        <title>Bridging the Gap: Combining Genomics and Transcriptomics Approaches to Understand Stylosanthes scabra, an Orphan Legume from the Brazilian Caatinga.</title>
        <authorList>
            <person name="Ferreira-Neto J.R.C."/>
            <person name="da Silva M.D."/>
            <person name="Binneck E."/>
            <person name="de Melo N.F."/>
            <person name="da Silva R.H."/>
            <person name="de Melo A.L.T.M."/>
            <person name="Pandolfi V."/>
            <person name="Bustamante F.O."/>
            <person name="Brasileiro-Vidal A.C."/>
            <person name="Benko-Iseppon A.M."/>
        </authorList>
    </citation>
    <scope>NUCLEOTIDE SEQUENCE [LARGE SCALE GENOMIC DNA]</scope>
    <source>
        <tissue evidence="1">Leaves</tissue>
    </source>
</reference>
<dbReference type="Proteomes" id="UP001341840">
    <property type="component" value="Unassembled WGS sequence"/>
</dbReference>
<evidence type="ECO:0000313" key="1">
    <source>
        <dbReference type="EMBL" id="MED6131070.1"/>
    </source>
</evidence>
<keyword evidence="2" id="KW-1185">Reference proteome</keyword>
<organism evidence="1 2">
    <name type="scientific">Stylosanthes scabra</name>
    <dbReference type="NCBI Taxonomy" id="79078"/>
    <lineage>
        <taxon>Eukaryota</taxon>
        <taxon>Viridiplantae</taxon>
        <taxon>Streptophyta</taxon>
        <taxon>Embryophyta</taxon>
        <taxon>Tracheophyta</taxon>
        <taxon>Spermatophyta</taxon>
        <taxon>Magnoliopsida</taxon>
        <taxon>eudicotyledons</taxon>
        <taxon>Gunneridae</taxon>
        <taxon>Pentapetalae</taxon>
        <taxon>rosids</taxon>
        <taxon>fabids</taxon>
        <taxon>Fabales</taxon>
        <taxon>Fabaceae</taxon>
        <taxon>Papilionoideae</taxon>
        <taxon>50 kb inversion clade</taxon>
        <taxon>dalbergioids sensu lato</taxon>
        <taxon>Dalbergieae</taxon>
        <taxon>Pterocarpus clade</taxon>
        <taxon>Stylosanthes</taxon>
    </lineage>
</organism>
<sequence>MCNAVTEWKLGVVKSYIEGDGFHFTEFPCELNEGESISQNDLLLLSKDKVVSVSQWKHCFSPKPHWRILHKSVIGRETKFVDGKKLRTVFAFALMENVPGNDGGVLEQRLSCFRVTSRSGD</sequence>
<accession>A0ABU6S4C3</accession>